<feature type="transmembrane region" description="Helical" evidence="1">
    <location>
        <begin position="124"/>
        <end position="147"/>
    </location>
</feature>
<keyword evidence="1" id="KW-0812">Transmembrane</keyword>
<reference evidence="3 4" key="1">
    <citation type="submission" date="2019-06" db="EMBL/GenBank/DDBJ databases">
        <title>Rhizobium sp. CL12 isolated from roots of soybean.</title>
        <authorList>
            <person name="Wang C."/>
        </authorList>
    </citation>
    <scope>NUCLEOTIDE SEQUENCE [LARGE SCALE GENOMIC DNA]</scope>
    <source>
        <strain evidence="3 4">CL12</strain>
    </source>
</reference>
<evidence type="ECO:0000259" key="2">
    <source>
        <dbReference type="Pfam" id="PF00892"/>
    </source>
</evidence>
<feature type="transmembrane region" description="Helical" evidence="1">
    <location>
        <begin position="153"/>
        <end position="173"/>
    </location>
</feature>
<proteinExistence type="predicted"/>
<keyword evidence="1" id="KW-0472">Membrane</keyword>
<dbReference type="GO" id="GO:0016020">
    <property type="term" value="C:membrane"/>
    <property type="evidence" value="ECO:0007669"/>
    <property type="project" value="InterPro"/>
</dbReference>
<evidence type="ECO:0000313" key="4">
    <source>
        <dbReference type="Proteomes" id="UP000316429"/>
    </source>
</evidence>
<feature type="transmembrane region" description="Helical" evidence="1">
    <location>
        <begin position="316"/>
        <end position="335"/>
    </location>
</feature>
<evidence type="ECO:0000256" key="1">
    <source>
        <dbReference type="SAM" id="Phobius"/>
    </source>
</evidence>
<feature type="transmembrane region" description="Helical" evidence="1">
    <location>
        <begin position="235"/>
        <end position="255"/>
    </location>
</feature>
<dbReference type="Proteomes" id="UP000316429">
    <property type="component" value="Unassembled WGS sequence"/>
</dbReference>
<dbReference type="SUPFAM" id="SSF103481">
    <property type="entry name" value="Multidrug resistance efflux transporter EmrE"/>
    <property type="match status" value="2"/>
</dbReference>
<keyword evidence="4" id="KW-1185">Reference proteome</keyword>
<dbReference type="InterPro" id="IPR037185">
    <property type="entry name" value="EmrE-like"/>
</dbReference>
<feature type="transmembrane region" description="Helical" evidence="1">
    <location>
        <begin position="261"/>
        <end position="280"/>
    </location>
</feature>
<dbReference type="AlphaFoldDB" id="A0A504UTA3"/>
<feature type="transmembrane region" description="Helical" evidence="1">
    <location>
        <begin position="292"/>
        <end position="310"/>
    </location>
</feature>
<feature type="transmembrane region" description="Helical" evidence="1">
    <location>
        <begin position="204"/>
        <end position="223"/>
    </location>
</feature>
<name>A0A504UTA3_9HYPH</name>
<organism evidence="3 4">
    <name type="scientific">Rhizobium glycinendophyticum</name>
    <dbReference type="NCBI Taxonomy" id="2589807"/>
    <lineage>
        <taxon>Bacteria</taxon>
        <taxon>Pseudomonadati</taxon>
        <taxon>Pseudomonadota</taxon>
        <taxon>Alphaproteobacteria</taxon>
        <taxon>Hyphomicrobiales</taxon>
        <taxon>Rhizobiaceae</taxon>
        <taxon>Rhizobium/Agrobacterium group</taxon>
        <taxon>Rhizobium</taxon>
    </lineage>
</organism>
<feature type="transmembrane region" description="Helical" evidence="1">
    <location>
        <begin position="180"/>
        <end position="198"/>
    </location>
</feature>
<dbReference type="Pfam" id="PF00892">
    <property type="entry name" value="EamA"/>
    <property type="match status" value="2"/>
</dbReference>
<keyword evidence="1" id="KW-1133">Transmembrane helix</keyword>
<comment type="caution">
    <text evidence="3">The sequence shown here is derived from an EMBL/GenBank/DDBJ whole genome shotgun (WGS) entry which is preliminary data.</text>
</comment>
<feature type="transmembrane region" description="Helical" evidence="1">
    <location>
        <begin position="94"/>
        <end position="112"/>
    </location>
</feature>
<sequence length="365" mass="38015">MAKQRYKICVPSRERDGVFGIRDNRTRRVTSPDDVPVAVGVCYKGAIVYVFQKVRRMSISSYSRGLIAVTAATVALSTAGLMTRLVSIDGPTLLFLRGTIAGLFLLLCLVGTARGQVVEDFARLGWAGLLICATSAACAVLFIGALYTTSVAHVAIIFATCPFLAAGLGYLLLGERPGRPALVASGVAMAGVVVMIGSGEEGTLLGDLLAFAMTGMVALWTVLIRRHPDKPALPCTVVSCLMSAALALPFAAPFAASGHDLLVVLGFGVLAFSLGFLLLTLGARDVPPVESALIGALDAPLAPFWVWLVVGDQPSPTTLIGGVIVLAAVIGHVLLARHVVAPDAAVPVDRLSGPPAVVRSPSRRR</sequence>
<protein>
    <submittedName>
        <fullName evidence="3">DMT family transporter</fullName>
    </submittedName>
</protein>
<dbReference type="PANTHER" id="PTHR22911:SF135">
    <property type="entry name" value="BLR4310 PROTEIN"/>
    <property type="match status" value="1"/>
</dbReference>
<evidence type="ECO:0000313" key="3">
    <source>
        <dbReference type="EMBL" id="TPP11866.1"/>
    </source>
</evidence>
<feature type="domain" description="EamA" evidence="2">
    <location>
        <begin position="64"/>
        <end position="196"/>
    </location>
</feature>
<accession>A0A504UTA3</accession>
<dbReference type="EMBL" id="VFYP01000001">
    <property type="protein sequence ID" value="TPP11866.1"/>
    <property type="molecule type" value="Genomic_DNA"/>
</dbReference>
<feature type="transmembrane region" description="Helical" evidence="1">
    <location>
        <begin position="62"/>
        <end position="82"/>
    </location>
</feature>
<feature type="domain" description="EamA" evidence="2">
    <location>
        <begin position="205"/>
        <end position="331"/>
    </location>
</feature>
<gene>
    <name evidence="3" type="ORF">FJQ55_14040</name>
</gene>
<dbReference type="InterPro" id="IPR000620">
    <property type="entry name" value="EamA_dom"/>
</dbReference>
<dbReference type="PANTHER" id="PTHR22911">
    <property type="entry name" value="ACYL-MALONYL CONDENSING ENZYME-RELATED"/>
    <property type="match status" value="1"/>
</dbReference>